<sequence>MEEEDVEEMGLALTFCEIRCRGLTQIRVGVASPIPNCPHPRHSLRLGSHQMDSKPQQRHDLLEDDMAMDYRLLKRSVG</sequence>
<evidence type="ECO:0000313" key="1">
    <source>
        <dbReference type="EMBL" id="BAD61101.1"/>
    </source>
</evidence>
<proteinExistence type="predicted"/>
<accession>Q5ZEI9</accession>
<name>Q5ZEI9_ORYSJ</name>
<dbReference type="EMBL" id="AP002522">
    <property type="protein sequence ID" value="BAD61101.1"/>
    <property type="molecule type" value="Genomic_DNA"/>
</dbReference>
<dbReference type="AlphaFoldDB" id="Q5ZEI9"/>
<dbReference type="Proteomes" id="UP000817658">
    <property type="component" value="Chromosome 1"/>
</dbReference>
<gene>
    <name evidence="1" type="primary">P0009G03.6</name>
</gene>
<organism evidence="1">
    <name type="scientific">Oryza sativa subsp. japonica</name>
    <name type="common">Rice</name>
    <dbReference type="NCBI Taxonomy" id="39947"/>
    <lineage>
        <taxon>Eukaryota</taxon>
        <taxon>Viridiplantae</taxon>
        <taxon>Streptophyta</taxon>
        <taxon>Embryophyta</taxon>
        <taxon>Tracheophyta</taxon>
        <taxon>Spermatophyta</taxon>
        <taxon>Magnoliopsida</taxon>
        <taxon>Liliopsida</taxon>
        <taxon>Poales</taxon>
        <taxon>Poaceae</taxon>
        <taxon>BOP clade</taxon>
        <taxon>Oryzoideae</taxon>
        <taxon>Oryzeae</taxon>
        <taxon>Oryzinae</taxon>
        <taxon>Oryza</taxon>
        <taxon>Oryza sativa</taxon>
    </lineage>
</organism>
<protein>
    <submittedName>
        <fullName evidence="1">Uncharacterized protein</fullName>
    </submittedName>
</protein>
<reference evidence="1" key="1">
    <citation type="journal article" date="2002" name="Nature">
        <title>The genome sequence and structure of rice chromosome 1.</title>
        <authorList>
            <person name="Sasaki T."/>
            <person name="Matsumoto T."/>
            <person name="Yamamoto K."/>
            <person name="Sakata K."/>
            <person name="Baba T."/>
            <person name="Katayose Y."/>
            <person name="Wu J."/>
            <person name="Niimura Y."/>
            <person name="Cheng Z."/>
            <person name="Nagamura Y."/>
            <person name="Antonio B.A."/>
            <person name="Kanamori H."/>
            <person name="Hosokawa S."/>
            <person name="Masukawa M."/>
            <person name="Arikawa K."/>
            <person name="Chiden Y."/>
            <person name="Hayashi M."/>
            <person name="Okamoto M."/>
            <person name="Ando T."/>
            <person name="Aoki H."/>
            <person name="Arita K."/>
            <person name="Hamada M."/>
            <person name="Harada C."/>
            <person name="Hijishita S."/>
            <person name="Honda M."/>
            <person name="Ichikawa Y."/>
            <person name="Idonuma A."/>
            <person name="Iijima M."/>
            <person name="Ikeda M."/>
            <person name="Ikeno M."/>
            <person name="Itoh S."/>
            <person name="Itoh T."/>
            <person name="Itoh Y."/>
            <person name="Itoh Y."/>
            <person name="Iwabuchi A."/>
            <person name="Kamiya K."/>
            <person name="Karasawa W."/>
            <person name="Katagiri S."/>
            <person name="Kikuta A."/>
            <person name="Kobayashi N."/>
            <person name="Kono I."/>
            <person name="Machita K."/>
            <person name="Maehara T."/>
            <person name="Mizuno H."/>
            <person name="Mizubayashi T."/>
            <person name="Mukai Y."/>
            <person name="Nagasaki H."/>
            <person name="Nakashima M."/>
            <person name="Nakama Y."/>
            <person name="Nakamichi Y."/>
            <person name="Nakamura M."/>
            <person name="Namiki N."/>
            <person name="Negishi M."/>
            <person name="Ohta I."/>
            <person name="Ono N."/>
            <person name="Saji S."/>
            <person name="Sakai K."/>
            <person name="Shibata M."/>
            <person name="Shimokawa T."/>
            <person name="Shomura A."/>
            <person name="Song J."/>
            <person name="Takazaki Y."/>
            <person name="Terasawa K."/>
            <person name="Tsuji K."/>
            <person name="Waki K."/>
            <person name="Yamagata H."/>
            <person name="Yamane H."/>
            <person name="Yoshiki S."/>
            <person name="Yoshihara R."/>
            <person name="Yukawa K."/>
            <person name="Zhong H."/>
            <person name="Iwama H."/>
            <person name="Endo T."/>
            <person name="Ito H."/>
            <person name="Hahn J.H."/>
            <person name="Kim H.I."/>
            <person name="Eun M.Y."/>
            <person name="Yano M."/>
            <person name="Jiang J."/>
            <person name="Gojobori T."/>
        </authorList>
    </citation>
    <scope>NUCLEOTIDE SEQUENCE [LARGE SCALE GENOMIC DNA]</scope>
</reference>